<keyword evidence="4" id="KW-0560">Oxidoreductase</keyword>
<proteinExistence type="predicted"/>
<dbReference type="InterPro" id="IPR036291">
    <property type="entry name" value="NAD(P)-bd_dom_sf"/>
</dbReference>
<keyword evidence="5" id="KW-0511">Multifunctional enzyme</keyword>
<dbReference type="Pfam" id="PF08659">
    <property type="entry name" value="KR"/>
    <property type="match status" value="1"/>
</dbReference>
<feature type="domain" description="Ketoreductase" evidence="6">
    <location>
        <begin position="30"/>
        <end position="213"/>
    </location>
</feature>
<dbReference type="SUPFAM" id="SSF51735">
    <property type="entry name" value="NAD(P)-binding Rossmann-fold domains"/>
    <property type="match status" value="1"/>
</dbReference>
<evidence type="ECO:0000256" key="5">
    <source>
        <dbReference type="ARBA" id="ARBA00023268"/>
    </source>
</evidence>
<dbReference type="PANTHER" id="PTHR43775:SF49">
    <property type="entry name" value="SYNTHASE, PUTATIVE (JCVI)-RELATED"/>
    <property type="match status" value="1"/>
</dbReference>
<dbReference type="GO" id="GO:0016491">
    <property type="term" value="F:oxidoreductase activity"/>
    <property type="evidence" value="ECO:0007669"/>
    <property type="project" value="UniProtKB-KW"/>
</dbReference>
<evidence type="ECO:0000256" key="1">
    <source>
        <dbReference type="ARBA" id="ARBA00022450"/>
    </source>
</evidence>
<keyword evidence="1" id="KW-0596">Phosphopantetheine</keyword>
<evidence type="ECO:0000313" key="7">
    <source>
        <dbReference type="EMBL" id="RMJ16765.1"/>
    </source>
</evidence>
<evidence type="ECO:0000256" key="4">
    <source>
        <dbReference type="ARBA" id="ARBA00023002"/>
    </source>
</evidence>
<dbReference type="InterPro" id="IPR013968">
    <property type="entry name" value="PKS_KR"/>
</dbReference>
<accession>A0A3M2SHF4</accession>
<dbReference type="GO" id="GO:0006633">
    <property type="term" value="P:fatty acid biosynthetic process"/>
    <property type="evidence" value="ECO:0007669"/>
    <property type="project" value="TreeGrafter"/>
</dbReference>
<name>A0A3M2SHF4_9HYPO</name>
<dbReference type="OrthoDB" id="329835at2759"/>
<keyword evidence="8" id="KW-1185">Reference proteome</keyword>
<dbReference type="STRING" id="2010991.A0A3M2SHF4"/>
<evidence type="ECO:0000256" key="3">
    <source>
        <dbReference type="ARBA" id="ARBA00022679"/>
    </source>
</evidence>
<comment type="caution">
    <text evidence="7">The sequence shown here is derived from an EMBL/GenBank/DDBJ whole genome shotgun (WGS) entry which is preliminary data.</text>
</comment>
<dbReference type="PANTHER" id="PTHR43775">
    <property type="entry name" value="FATTY ACID SYNTHASE"/>
    <property type="match status" value="1"/>
</dbReference>
<dbReference type="EMBL" id="NKUJ01000042">
    <property type="protein sequence ID" value="RMJ16765.1"/>
    <property type="molecule type" value="Genomic_DNA"/>
</dbReference>
<dbReference type="GO" id="GO:0044550">
    <property type="term" value="P:secondary metabolite biosynthetic process"/>
    <property type="evidence" value="ECO:0007669"/>
    <property type="project" value="TreeGrafter"/>
</dbReference>
<protein>
    <recommendedName>
        <fullName evidence="6">Ketoreductase domain-containing protein</fullName>
    </recommendedName>
</protein>
<dbReference type="Gene3D" id="3.40.50.720">
    <property type="entry name" value="NAD(P)-binding Rossmann-like Domain"/>
    <property type="match status" value="1"/>
</dbReference>
<reference evidence="7 8" key="1">
    <citation type="submission" date="2017-06" db="EMBL/GenBank/DDBJ databases">
        <title>Comparative genomic analysis of Ambrosia Fusariam Clade fungi.</title>
        <authorList>
            <person name="Stajich J.E."/>
            <person name="Carrillo J."/>
            <person name="Kijimoto T."/>
            <person name="Eskalen A."/>
            <person name="O'Donnell K."/>
            <person name="Kasson M."/>
        </authorList>
    </citation>
    <scope>NUCLEOTIDE SEQUENCE [LARGE SCALE GENOMIC DNA]</scope>
    <source>
        <strain evidence="7">UCR3666</strain>
    </source>
</reference>
<evidence type="ECO:0000313" key="8">
    <source>
        <dbReference type="Proteomes" id="UP000277212"/>
    </source>
</evidence>
<dbReference type="InterPro" id="IPR057326">
    <property type="entry name" value="KR_dom"/>
</dbReference>
<dbReference type="Proteomes" id="UP000277212">
    <property type="component" value="Unassembled WGS sequence"/>
</dbReference>
<evidence type="ECO:0000259" key="6">
    <source>
        <dbReference type="SMART" id="SM00822"/>
    </source>
</evidence>
<sequence length="334" mass="36399">MGKLVIQFPTDHSQLTSSRGNNRLVLRSDASYLLVGGLGGLGRSISTWMVEHGARHFIYLSRSGGKGPDDAAFVQEMNAAGCTVQITAGSAANLEDVQRAIKQVEYPITGVLQISMVLRDASFPNMTHEEWQAANLPKIKGTWNLHEVFASQPLDFFVLFSSFSGLLGHWGQANYAAANTFLDAFAQYRHGLGLPASVLDTSIIEDVGWVSQEPGHLEQLKATAAYCLKEQHLLDSLELAITKSAPQAWEPKSPIDGYMNTGQIALGMRMTMPIAADANRCIWKRDIRMVLYRNLENSGVDDAGTGNEGLREFLTGVTANPESLKEPSSVSPCE</sequence>
<gene>
    <name evidence="7" type="ORF">CDV36_003538</name>
</gene>
<keyword evidence="2" id="KW-0597">Phosphoprotein</keyword>
<evidence type="ECO:0000256" key="2">
    <source>
        <dbReference type="ARBA" id="ARBA00022553"/>
    </source>
</evidence>
<dbReference type="SMART" id="SM00822">
    <property type="entry name" value="PKS_KR"/>
    <property type="match status" value="1"/>
</dbReference>
<organism evidence="7 8">
    <name type="scientific">Fusarium kuroshium</name>
    <dbReference type="NCBI Taxonomy" id="2010991"/>
    <lineage>
        <taxon>Eukaryota</taxon>
        <taxon>Fungi</taxon>
        <taxon>Dikarya</taxon>
        <taxon>Ascomycota</taxon>
        <taxon>Pezizomycotina</taxon>
        <taxon>Sordariomycetes</taxon>
        <taxon>Hypocreomycetidae</taxon>
        <taxon>Hypocreales</taxon>
        <taxon>Nectriaceae</taxon>
        <taxon>Fusarium</taxon>
        <taxon>Fusarium solani species complex</taxon>
    </lineage>
</organism>
<keyword evidence="3" id="KW-0808">Transferase</keyword>
<dbReference type="AlphaFoldDB" id="A0A3M2SHF4"/>
<dbReference type="GO" id="GO:0004312">
    <property type="term" value="F:fatty acid synthase activity"/>
    <property type="evidence" value="ECO:0007669"/>
    <property type="project" value="TreeGrafter"/>
</dbReference>
<dbReference type="InterPro" id="IPR050091">
    <property type="entry name" value="PKS_NRPS_Biosynth_Enz"/>
</dbReference>